<dbReference type="InterPro" id="IPR001509">
    <property type="entry name" value="Epimerase_deHydtase"/>
</dbReference>
<evidence type="ECO:0000313" key="3">
    <source>
        <dbReference type="EMBL" id="OGZ95298.1"/>
    </source>
</evidence>
<evidence type="ECO:0000259" key="2">
    <source>
        <dbReference type="Pfam" id="PF01370"/>
    </source>
</evidence>
<gene>
    <name evidence="3" type="ORF">A2633_03760</name>
</gene>
<dbReference type="Gene3D" id="3.40.50.720">
    <property type="entry name" value="NAD(P)-binding Rossmann-like Domain"/>
    <property type="match status" value="1"/>
</dbReference>
<dbReference type="InterPro" id="IPR036291">
    <property type="entry name" value="NAD(P)-bd_dom_sf"/>
</dbReference>
<dbReference type="PANTHER" id="PTHR43000">
    <property type="entry name" value="DTDP-D-GLUCOSE 4,6-DEHYDRATASE-RELATED"/>
    <property type="match status" value="1"/>
</dbReference>
<comment type="similarity">
    <text evidence="1">Belongs to the NAD(P)-dependent epimerase/dehydratase family.</text>
</comment>
<protein>
    <recommendedName>
        <fullName evidence="2">NAD-dependent epimerase/dehydratase domain-containing protein</fullName>
    </recommendedName>
</protein>
<sequence length="307" mass="34210">MSNKPENGKRTTVLITGHTGFIGHHLVRHIQRLDPDVRLEGFYRSSGENIRDYAPLLSRVRAVNLVINLAGTSRPDRGWSNPHETYETDALGAITIMEACKNSNVPLIHISSSEVYGTNIHQGYPMPESHPLHPKNPYGVAKKASDEAALTYIDDGVPIALLRLFTPYGTGEVDPFHHFIPRLVRQAITGGDLPVTDGGVRRRDWIFAEDIAEAIWEARNASPDVYNIARGVLYSDLEVALLVLKEVKEVFPTKSRILPLSSQTPLNDPLEQLGDPVRFFEETGWHAHTSLEEGIRQCIAFYTKTSA</sequence>
<dbReference type="SUPFAM" id="SSF51735">
    <property type="entry name" value="NAD(P)-binding Rossmann-fold domains"/>
    <property type="match status" value="1"/>
</dbReference>
<comment type="caution">
    <text evidence="3">The sequence shown here is derived from an EMBL/GenBank/DDBJ whole genome shotgun (WGS) entry which is preliminary data.</text>
</comment>
<evidence type="ECO:0000313" key="4">
    <source>
        <dbReference type="Proteomes" id="UP000177152"/>
    </source>
</evidence>
<dbReference type="EMBL" id="MHQC01000013">
    <property type="protein sequence ID" value="OGZ95298.1"/>
    <property type="molecule type" value="Genomic_DNA"/>
</dbReference>
<dbReference type="AlphaFoldDB" id="A0A1G2KA59"/>
<dbReference type="Proteomes" id="UP000177152">
    <property type="component" value="Unassembled WGS sequence"/>
</dbReference>
<reference evidence="3 4" key="1">
    <citation type="journal article" date="2016" name="Nat. Commun.">
        <title>Thousands of microbial genomes shed light on interconnected biogeochemical processes in an aquifer system.</title>
        <authorList>
            <person name="Anantharaman K."/>
            <person name="Brown C.T."/>
            <person name="Hug L.A."/>
            <person name="Sharon I."/>
            <person name="Castelle C.J."/>
            <person name="Probst A.J."/>
            <person name="Thomas B.C."/>
            <person name="Singh A."/>
            <person name="Wilkins M.J."/>
            <person name="Karaoz U."/>
            <person name="Brodie E.L."/>
            <person name="Williams K.H."/>
            <person name="Hubbard S.S."/>
            <person name="Banfield J.F."/>
        </authorList>
    </citation>
    <scope>NUCLEOTIDE SEQUENCE [LARGE SCALE GENOMIC DNA]</scope>
</reference>
<dbReference type="Pfam" id="PF01370">
    <property type="entry name" value="Epimerase"/>
    <property type="match status" value="1"/>
</dbReference>
<proteinExistence type="inferred from homology"/>
<dbReference type="CDD" id="cd08946">
    <property type="entry name" value="SDR_e"/>
    <property type="match status" value="1"/>
</dbReference>
<feature type="domain" description="NAD-dependent epimerase/dehydratase" evidence="2">
    <location>
        <begin position="13"/>
        <end position="229"/>
    </location>
</feature>
<name>A0A1G2KA59_9BACT</name>
<evidence type="ECO:0000256" key="1">
    <source>
        <dbReference type="ARBA" id="ARBA00007637"/>
    </source>
</evidence>
<accession>A0A1G2KA59</accession>
<organism evidence="3 4">
    <name type="scientific">Candidatus Sungbacteria bacterium RIFCSPHIGHO2_01_FULL_47_32</name>
    <dbReference type="NCBI Taxonomy" id="1802264"/>
    <lineage>
        <taxon>Bacteria</taxon>
        <taxon>Candidatus Sungiibacteriota</taxon>
    </lineage>
</organism>